<dbReference type="InterPro" id="IPR007921">
    <property type="entry name" value="CHAP_dom"/>
</dbReference>
<dbReference type="KEGG" id="pbo:PACID_14780"/>
<dbReference type="Pfam" id="PF05257">
    <property type="entry name" value="CHAP"/>
    <property type="match status" value="1"/>
</dbReference>
<keyword evidence="1" id="KW-0812">Transmembrane</keyword>
<dbReference type="Gene3D" id="3.90.1720.10">
    <property type="entry name" value="endopeptidase domain like (from Nostoc punctiforme)"/>
    <property type="match status" value="1"/>
</dbReference>
<dbReference type="PROSITE" id="PS50911">
    <property type="entry name" value="CHAP"/>
    <property type="match status" value="1"/>
</dbReference>
<dbReference type="PATRIC" id="fig|1171373.8.peg.1465"/>
<proteinExistence type="predicted"/>
<dbReference type="Gene3D" id="1.10.530.10">
    <property type="match status" value="1"/>
</dbReference>
<evidence type="ECO:0000313" key="3">
    <source>
        <dbReference type="EMBL" id="AFV89292.1"/>
    </source>
</evidence>
<protein>
    <submittedName>
        <fullName evidence="3">Lytic Transglycosylase</fullName>
    </submittedName>
</protein>
<dbReference type="HOGENOM" id="CLU_784948_0_0_11"/>
<dbReference type="InterPro" id="IPR038765">
    <property type="entry name" value="Papain-like_cys_pep_sf"/>
</dbReference>
<dbReference type="AlphaFoldDB" id="K7S3X4"/>
<dbReference type="Proteomes" id="UP000000214">
    <property type="component" value="Chromosome"/>
</dbReference>
<dbReference type="RefSeq" id="WP_015070199.1">
    <property type="nucleotide sequence ID" value="NC_019395.1"/>
</dbReference>
<reference evidence="3 4" key="1">
    <citation type="journal article" date="2012" name="BMC Genomics">
        <title>The genome sequence of Propionibacterium acidipropionici provides insights into its biotechnological and industrial potential.</title>
        <authorList>
            <person name="Parizzi L.P."/>
            <person name="Grassi M.C."/>
            <person name="Llerena L.A."/>
            <person name="Carazzolle M.F."/>
            <person name="Queiroz V.L."/>
            <person name="Lunardi I."/>
            <person name="Zeidler A.F."/>
            <person name="Teixeira P.J."/>
            <person name="Mieczkowski P."/>
            <person name="Rincones J."/>
            <person name="Pereira G.A."/>
        </authorList>
    </citation>
    <scope>NUCLEOTIDE SEQUENCE [LARGE SCALE GENOMIC DNA]</scope>
    <source>
        <strain evidence="4">ATCC 4875 / DSM 20272 / JCM 6432 / NBRC 12425 / NCIMB 8070</strain>
    </source>
</reference>
<organism evidence="3 4">
    <name type="scientific">Acidipropionibacterium acidipropionici (strain ATCC 4875 / DSM 20272 / JCM 6432 / NBRC 12425 / NCIMB 8070 / 4)</name>
    <name type="common">Propionibacterium acidipropionici</name>
    <dbReference type="NCBI Taxonomy" id="1171373"/>
    <lineage>
        <taxon>Bacteria</taxon>
        <taxon>Bacillati</taxon>
        <taxon>Actinomycetota</taxon>
        <taxon>Actinomycetes</taxon>
        <taxon>Propionibacteriales</taxon>
        <taxon>Propionibacteriaceae</taxon>
        <taxon>Acidipropionibacterium</taxon>
    </lineage>
</organism>
<gene>
    <name evidence="3" type="ordered locus">PACID_14780</name>
</gene>
<evidence type="ECO:0000259" key="2">
    <source>
        <dbReference type="PROSITE" id="PS50911"/>
    </source>
</evidence>
<feature type="transmembrane region" description="Helical" evidence="1">
    <location>
        <begin position="6"/>
        <end position="24"/>
    </location>
</feature>
<sequence length="353" mass="38122">MTKTPLISLAAVPMVLVILFVAVISPPDDQDNTNAADCGTGTVTVPAKAKPWITETAKTSGLPQAWLAAVASRESDFDPIGYTGDANGGTWSIYQLNREEWAKVYPPARGSAASPPPGITDPMTAAHYAGIYFKNRLATVRSMKKQNPTKPFAKLPDLDALVLAHNAGEGGGLMAYPHIPAITKSYLAEIRKNYQPQPCTAAGNPGDNGQSGKDTYGPYWASTAGRADGVDPWLFKWGECVSYAAWMVRTTSPHKDFVNNWHGAHFGNAQEWAAAARQAKITTDKKPAAGAVAQRMSGTYGHVAYITKVNANGTFDVNEYNFAAHHKFGVRKNVRIGNQFDWVLHFEQKGPTS</sequence>
<keyword evidence="1" id="KW-0472">Membrane</keyword>
<feature type="domain" description="Peptidase C51" evidence="2">
    <location>
        <begin position="215"/>
        <end position="344"/>
    </location>
</feature>
<dbReference type="SUPFAM" id="SSF53955">
    <property type="entry name" value="Lysozyme-like"/>
    <property type="match status" value="1"/>
</dbReference>
<evidence type="ECO:0000313" key="4">
    <source>
        <dbReference type="Proteomes" id="UP000000214"/>
    </source>
</evidence>
<evidence type="ECO:0000256" key="1">
    <source>
        <dbReference type="SAM" id="Phobius"/>
    </source>
</evidence>
<dbReference type="eggNOG" id="COG0741">
    <property type="taxonomic scope" value="Bacteria"/>
</dbReference>
<dbReference type="STRING" id="1171373.PACID_14780"/>
<accession>K7S3X4</accession>
<dbReference type="InterPro" id="IPR023346">
    <property type="entry name" value="Lysozyme-like_dom_sf"/>
</dbReference>
<dbReference type="EMBL" id="CP003493">
    <property type="protein sequence ID" value="AFV89292.1"/>
    <property type="molecule type" value="Genomic_DNA"/>
</dbReference>
<keyword evidence="1" id="KW-1133">Transmembrane helix</keyword>
<name>K7S3X4_ACIA4</name>
<dbReference type="SUPFAM" id="SSF54001">
    <property type="entry name" value="Cysteine proteinases"/>
    <property type="match status" value="1"/>
</dbReference>
<dbReference type="eggNOG" id="COG3942">
    <property type="taxonomic scope" value="Bacteria"/>
</dbReference>